<protein>
    <recommendedName>
        <fullName evidence="2">LmbE family protein</fullName>
    </recommendedName>
</protein>
<reference evidence="1" key="1">
    <citation type="journal article" date="2014" name="Front. Microbiol.">
        <title>High frequency of phylogenetically diverse reductive dehalogenase-homologous genes in deep subseafloor sedimentary metagenomes.</title>
        <authorList>
            <person name="Kawai M."/>
            <person name="Futagami T."/>
            <person name="Toyoda A."/>
            <person name="Takaki Y."/>
            <person name="Nishi S."/>
            <person name="Hori S."/>
            <person name="Arai W."/>
            <person name="Tsubouchi T."/>
            <person name="Morono Y."/>
            <person name="Uchiyama I."/>
            <person name="Ito T."/>
            <person name="Fujiyama A."/>
            <person name="Inagaki F."/>
            <person name="Takami H."/>
        </authorList>
    </citation>
    <scope>NUCLEOTIDE SEQUENCE</scope>
    <source>
        <strain evidence="1">Expedition CK06-06</strain>
    </source>
</reference>
<dbReference type="EMBL" id="BART01007178">
    <property type="protein sequence ID" value="GAG54622.1"/>
    <property type="molecule type" value="Genomic_DNA"/>
</dbReference>
<dbReference type="Pfam" id="PF02585">
    <property type="entry name" value="PIG-L"/>
    <property type="match status" value="1"/>
</dbReference>
<dbReference type="InterPro" id="IPR024078">
    <property type="entry name" value="LmbE-like_dom_sf"/>
</dbReference>
<proteinExistence type="predicted"/>
<evidence type="ECO:0008006" key="2">
    <source>
        <dbReference type="Google" id="ProtNLM"/>
    </source>
</evidence>
<dbReference type="PANTHER" id="PTHR12993">
    <property type="entry name" value="N-ACETYLGLUCOSAMINYL-PHOSPHATIDYLINOSITOL DE-N-ACETYLASE-RELATED"/>
    <property type="match status" value="1"/>
</dbReference>
<dbReference type="PANTHER" id="PTHR12993:SF30">
    <property type="entry name" value="N-ACETYL-ALPHA-D-GLUCOSAMINYL L-MALATE DEACETYLASE 1"/>
    <property type="match status" value="1"/>
</dbReference>
<evidence type="ECO:0000313" key="1">
    <source>
        <dbReference type="EMBL" id="GAG54622.1"/>
    </source>
</evidence>
<dbReference type="InterPro" id="IPR003737">
    <property type="entry name" value="GlcNAc_PI_deacetylase-related"/>
</dbReference>
<sequence>MVDILVFGPHPDDAEFAMGASLLKFIREGRTATICVLTRGESGTYGTPEIRENEMKEACRKMGANLEMLQFRDCQIFDNFENRLTLAGVIRKHRPKVIFAPYHTNHGSHLDGTAHPDHTATGTLVRFAARYAKFKGIAELKQKPWPASHLIYYMLPRSLKPNLVVDVSDYMTEWEEVTSSHQSQMQLRSGTVLKYLKDVRAMYGMLAGRQYAEGFFIEEPVVFNIDLFL</sequence>
<organism evidence="1">
    <name type="scientific">marine sediment metagenome</name>
    <dbReference type="NCBI Taxonomy" id="412755"/>
    <lineage>
        <taxon>unclassified sequences</taxon>
        <taxon>metagenomes</taxon>
        <taxon>ecological metagenomes</taxon>
    </lineage>
</organism>
<gene>
    <name evidence="1" type="ORF">S01H4_16368</name>
</gene>
<accession>X0Z8D1</accession>
<dbReference type="Gene3D" id="3.40.50.10320">
    <property type="entry name" value="LmbE-like"/>
    <property type="match status" value="1"/>
</dbReference>
<comment type="caution">
    <text evidence="1">The sequence shown here is derived from an EMBL/GenBank/DDBJ whole genome shotgun (WGS) entry which is preliminary data.</text>
</comment>
<dbReference type="AlphaFoldDB" id="X0Z8D1"/>
<dbReference type="GO" id="GO:0016811">
    <property type="term" value="F:hydrolase activity, acting on carbon-nitrogen (but not peptide) bonds, in linear amides"/>
    <property type="evidence" value="ECO:0007669"/>
    <property type="project" value="TreeGrafter"/>
</dbReference>
<dbReference type="SUPFAM" id="SSF102588">
    <property type="entry name" value="LmbE-like"/>
    <property type="match status" value="1"/>
</dbReference>
<name>X0Z8D1_9ZZZZ</name>